<organism evidence="1">
    <name type="scientific">viral metagenome</name>
    <dbReference type="NCBI Taxonomy" id="1070528"/>
    <lineage>
        <taxon>unclassified sequences</taxon>
        <taxon>metagenomes</taxon>
        <taxon>organismal metagenomes</taxon>
    </lineage>
</organism>
<protein>
    <submittedName>
        <fullName evidence="1">Uncharacterized protein</fullName>
    </submittedName>
</protein>
<name>A0A6C0KVE7_9ZZZZ</name>
<dbReference type="AlphaFoldDB" id="A0A6C0KVE7"/>
<accession>A0A6C0KVE7</accession>
<proteinExistence type="predicted"/>
<dbReference type="EMBL" id="MN740970">
    <property type="protein sequence ID" value="QHU20670.1"/>
    <property type="molecule type" value="Genomic_DNA"/>
</dbReference>
<reference evidence="1" key="1">
    <citation type="journal article" date="2020" name="Nature">
        <title>Giant virus diversity and host interactions through global metagenomics.</title>
        <authorList>
            <person name="Schulz F."/>
            <person name="Roux S."/>
            <person name="Paez-Espino D."/>
            <person name="Jungbluth S."/>
            <person name="Walsh D.A."/>
            <person name="Denef V.J."/>
            <person name="McMahon K.D."/>
            <person name="Konstantinidis K.T."/>
            <person name="Eloe-Fadrosh E.A."/>
            <person name="Kyrpides N.C."/>
            <person name="Woyke T."/>
        </authorList>
    </citation>
    <scope>NUCLEOTIDE SEQUENCE</scope>
    <source>
        <strain evidence="1">GVMAG-S-3300013093-109</strain>
    </source>
</reference>
<evidence type="ECO:0000313" key="1">
    <source>
        <dbReference type="EMBL" id="QHU20670.1"/>
    </source>
</evidence>
<sequence length="31" mass="3754">MTKNKKRKLTKNKKENTLFFVFSILKIEILV</sequence>